<name>A0AAN7VY95_9PEZI</name>
<organism evidence="1 2">
    <name type="scientific">Elasticomyces elasticus</name>
    <dbReference type="NCBI Taxonomy" id="574655"/>
    <lineage>
        <taxon>Eukaryota</taxon>
        <taxon>Fungi</taxon>
        <taxon>Dikarya</taxon>
        <taxon>Ascomycota</taxon>
        <taxon>Pezizomycotina</taxon>
        <taxon>Dothideomycetes</taxon>
        <taxon>Dothideomycetidae</taxon>
        <taxon>Mycosphaerellales</taxon>
        <taxon>Teratosphaeriaceae</taxon>
        <taxon>Elasticomyces</taxon>
    </lineage>
</organism>
<accession>A0AAN7VY95</accession>
<proteinExistence type="predicted"/>
<dbReference type="AlphaFoldDB" id="A0AAN7VY95"/>
<comment type="caution">
    <text evidence="1">The sequence shown here is derived from an EMBL/GenBank/DDBJ whole genome shotgun (WGS) entry which is preliminary data.</text>
</comment>
<sequence>MASAQEPPPSNAEDVFRLLDLPDEIWARIVRYAVGSTQPIRLRPKGYPQPQTYQPALARVCKIIREEALPSFYGNTIYYYDSWTYRDYSFMAWLRSIPPWCKVHLSNTFIILDDDDVDRELEFFEEVVRDEGVGVVYEGVGDEYWCGRLRVVKQGQS</sequence>
<reference evidence="1" key="1">
    <citation type="submission" date="2023-08" db="EMBL/GenBank/DDBJ databases">
        <title>Black Yeasts Isolated from many extreme environments.</title>
        <authorList>
            <person name="Coleine C."/>
            <person name="Stajich J.E."/>
            <person name="Selbmann L."/>
        </authorList>
    </citation>
    <scope>NUCLEOTIDE SEQUENCE</scope>
    <source>
        <strain evidence="1">CCFEE 5810</strain>
    </source>
</reference>
<evidence type="ECO:0000313" key="1">
    <source>
        <dbReference type="EMBL" id="KAK5691498.1"/>
    </source>
</evidence>
<evidence type="ECO:0000313" key="2">
    <source>
        <dbReference type="Proteomes" id="UP001310594"/>
    </source>
</evidence>
<dbReference type="EMBL" id="JAVRQU010000021">
    <property type="protein sequence ID" value="KAK5691498.1"/>
    <property type="molecule type" value="Genomic_DNA"/>
</dbReference>
<gene>
    <name evidence="1" type="ORF">LTR97_011491</name>
</gene>
<protein>
    <submittedName>
        <fullName evidence="1">Uncharacterized protein</fullName>
    </submittedName>
</protein>
<dbReference type="Proteomes" id="UP001310594">
    <property type="component" value="Unassembled WGS sequence"/>
</dbReference>